<proteinExistence type="predicted"/>
<dbReference type="Proteomes" id="UP001227095">
    <property type="component" value="Chromosome"/>
</dbReference>
<evidence type="ECO:0000256" key="1">
    <source>
        <dbReference type="SAM" id="MobiDB-lite"/>
    </source>
</evidence>
<evidence type="ECO:0000313" key="3">
    <source>
        <dbReference type="Proteomes" id="UP001227095"/>
    </source>
</evidence>
<sequence length="120" mass="13435">MKIIRDAKVLIGLLERGDLNREFSDTLHNTQKALTELVAAQPNRKFSATVKLELKLTAAGDTIEFNAEIPPVKLPKLPRRSTVYFVLDDGNISTEHPQQMDMIGGPYEIDHNRPGITRPS</sequence>
<gene>
    <name evidence="2" type="ORF">QEO92_00635</name>
</gene>
<dbReference type="EMBL" id="CP123000">
    <property type="protein sequence ID" value="WGI68640.1"/>
    <property type="molecule type" value="Genomic_DNA"/>
</dbReference>
<accession>A0ABY8M260</accession>
<keyword evidence="3" id="KW-1185">Reference proteome</keyword>
<name>A0ABY8M260_9HYPH</name>
<evidence type="ECO:0000313" key="2">
    <source>
        <dbReference type="EMBL" id="WGI68640.1"/>
    </source>
</evidence>
<dbReference type="RefSeq" id="WP_227701801.1">
    <property type="nucleotide sequence ID" value="NZ_CP123000.1"/>
</dbReference>
<organism evidence="2 3">
    <name type="scientific">Neorhizobium petrolearium</name>
    <dbReference type="NCBI Taxonomy" id="515361"/>
    <lineage>
        <taxon>Bacteria</taxon>
        <taxon>Pseudomonadati</taxon>
        <taxon>Pseudomonadota</taxon>
        <taxon>Alphaproteobacteria</taxon>
        <taxon>Hyphomicrobiales</taxon>
        <taxon>Rhizobiaceae</taxon>
        <taxon>Rhizobium/Agrobacterium group</taxon>
        <taxon>Neorhizobium</taxon>
    </lineage>
</organism>
<reference evidence="2 3" key="1">
    <citation type="submission" date="2023-04" db="EMBL/GenBank/DDBJ databases">
        <title>Neorhizobium petrolearium OS53, complete genome.</title>
        <authorList>
            <person name="Yu T."/>
        </authorList>
    </citation>
    <scope>NUCLEOTIDE SEQUENCE [LARGE SCALE GENOMIC DNA]</scope>
    <source>
        <strain evidence="2 3">OS53</strain>
    </source>
</reference>
<feature type="region of interest" description="Disordered" evidence="1">
    <location>
        <begin position="95"/>
        <end position="120"/>
    </location>
</feature>
<protein>
    <submittedName>
        <fullName evidence="2">Uncharacterized protein</fullName>
    </submittedName>
</protein>